<evidence type="ECO:0000313" key="1">
    <source>
        <dbReference type="EMBL" id="ODQ77675.1"/>
    </source>
</evidence>
<protein>
    <submittedName>
        <fullName evidence="1">Uncharacterized protein</fullName>
    </submittedName>
</protein>
<gene>
    <name evidence="1" type="ORF">BABINDRAFT_163386</name>
</gene>
<keyword evidence="2" id="KW-1185">Reference proteome</keyword>
<evidence type="ECO:0000313" key="2">
    <source>
        <dbReference type="Proteomes" id="UP000094336"/>
    </source>
</evidence>
<reference evidence="2" key="1">
    <citation type="submission" date="2016-05" db="EMBL/GenBank/DDBJ databases">
        <title>Comparative genomics of biotechnologically important yeasts.</title>
        <authorList>
            <consortium name="DOE Joint Genome Institute"/>
            <person name="Riley R."/>
            <person name="Haridas S."/>
            <person name="Wolfe K.H."/>
            <person name="Lopes M.R."/>
            <person name="Hittinger C.T."/>
            <person name="Goker M."/>
            <person name="Salamov A."/>
            <person name="Wisecaver J."/>
            <person name="Long T.M."/>
            <person name="Aerts A.L."/>
            <person name="Barry K."/>
            <person name="Choi C."/>
            <person name="Clum A."/>
            <person name="Coughlan A.Y."/>
            <person name="Deshpande S."/>
            <person name="Douglass A.P."/>
            <person name="Hanson S.J."/>
            <person name="Klenk H.-P."/>
            <person name="Labutti K."/>
            <person name="Lapidus A."/>
            <person name="Lindquist E."/>
            <person name="Lipzen A."/>
            <person name="Meier-Kolthoff J.P."/>
            <person name="Ohm R.A."/>
            <person name="Otillar R.P."/>
            <person name="Pangilinan J."/>
            <person name="Peng Y."/>
            <person name="Rokas A."/>
            <person name="Rosa C.A."/>
            <person name="Scheuner C."/>
            <person name="Sibirny A.A."/>
            <person name="Slot J.C."/>
            <person name="Stielow J.B."/>
            <person name="Sun H."/>
            <person name="Kurtzman C.P."/>
            <person name="Blackwell M."/>
            <person name="Grigoriev I.V."/>
            <person name="Jeffries T.W."/>
        </authorList>
    </citation>
    <scope>NUCLEOTIDE SEQUENCE [LARGE SCALE GENOMIC DNA]</scope>
    <source>
        <strain evidence="2">NRRL Y-12698</strain>
    </source>
</reference>
<proteinExistence type="predicted"/>
<name>A0A1E3QJ03_9ASCO</name>
<accession>A0A1E3QJ03</accession>
<dbReference type="Proteomes" id="UP000094336">
    <property type="component" value="Unassembled WGS sequence"/>
</dbReference>
<dbReference type="AlphaFoldDB" id="A0A1E3QJ03"/>
<sequence length="69" mass="7877">MHMQVGSTAFPQVSQTINYLEGHKYIPLCVRARYIPPYVWAKCESAILRRFGKTVHPSNKAPLFSRVEG</sequence>
<organism evidence="1 2">
    <name type="scientific">Babjeviella inositovora NRRL Y-12698</name>
    <dbReference type="NCBI Taxonomy" id="984486"/>
    <lineage>
        <taxon>Eukaryota</taxon>
        <taxon>Fungi</taxon>
        <taxon>Dikarya</taxon>
        <taxon>Ascomycota</taxon>
        <taxon>Saccharomycotina</taxon>
        <taxon>Pichiomycetes</taxon>
        <taxon>Serinales incertae sedis</taxon>
        <taxon>Babjeviella</taxon>
    </lineage>
</organism>
<dbReference type="GeneID" id="30147738"/>
<dbReference type="RefSeq" id="XP_018983003.1">
    <property type="nucleotide sequence ID" value="XM_019129885.1"/>
</dbReference>
<dbReference type="EMBL" id="KV454439">
    <property type="protein sequence ID" value="ODQ77675.1"/>
    <property type="molecule type" value="Genomic_DNA"/>
</dbReference>